<sequence length="477" mass="52577">MTMRVSQGPETASQSLPVIRNHRFACFSSSHSLFRQWIWNMNRTTETLGANRTWNLAYATFTGLIVAVLGLSFTSQSRAEEWKQWRGPDGNNHAAADADAPVRWDLERGENVVWKTAIPGRGHSTPIVVGEHIFLTTAVEEDETQRLIKCNRSDGRMVDNWMIHRGTLPDRIHSNNSYASPSAASDGQNVYVSFHADDAIVVTSLSLDGKRNWQKKVADFRPSRFQFGYGASPILVDDLLIVAAEYDGADSCLAALDTRTGRIAWRVERPSNLNFATPIATTIGGQHMVLMSGADMINAYDPATGKELWRVDTATAAICGTVVWDDRRVLTSGGNPGSGTWCILGDGSSNNVQWENNVKCYEQSLLTIPNYVFAVADTGVAYCWRTMDGKQMWRSRLFGGGISASPVLVNNRIYVGSEEGKIFVFKASPDRFDLVAENNTGDSIFATPVPVDDRLLIRTGVGKGAQRQEYLIAVGVR</sequence>
<keyword evidence="2" id="KW-0723">Serine/threonine-protein kinase</keyword>
<dbReference type="InterPro" id="IPR002372">
    <property type="entry name" value="PQQ_rpt_dom"/>
</dbReference>
<feature type="domain" description="Pyrrolo-quinoline quinone repeat" evidence="1">
    <location>
        <begin position="97"/>
        <end position="219"/>
    </location>
</feature>
<dbReference type="PATRIC" id="fig|991778.3.peg.1117"/>
<dbReference type="InterPro" id="IPR011047">
    <property type="entry name" value="Quinoprotein_ADH-like_sf"/>
</dbReference>
<dbReference type="PANTHER" id="PTHR34512">
    <property type="entry name" value="CELL SURFACE PROTEIN"/>
    <property type="match status" value="1"/>
</dbReference>
<dbReference type="SMART" id="SM00564">
    <property type="entry name" value="PQQ"/>
    <property type="match status" value="4"/>
</dbReference>
<reference evidence="2 3" key="1">
    <citation type="journal article" date="2013" name="Mar. Genomics">
        <title>Expression of sulfatases in Rhodopirellula baltica and the diversity of sulfatases in the genus Rhodopirellula.</title>
        <authorList>
            <person name="Wegner C.E."/>
            <person name="Richter-Heitmann T."/>
            <person name="Klindworth A."/>
            <person name="Klockow C."/>
            <person name="Richter M."/>
            <person name="Achstetter T."/>
            <person name="Glockner F.O."/>
            <person name="Harder J."/>
        </authorList>
    </citation>
    <scope>NUCLEOTIDE SEQUENCE [LARGE SCALE GENOMIC DNA]</scope>
    <source>
        <strain evidence="2 3">WH47</strain>
    </source>
</reference>
<protein>
    <submittedName>
        <fullName evidence="2">Serine/threonine protein kinase</fullName>
    </submittedName>
</protein>
<dbReference type="Pfam" id="PF13360">
    <property type="entry name" value="PQQ_2"/>
    <property type="match status" value="2"/>
</dbReference>
<feature type="domain" description="Pyrrolo-quinoline quinone repeat" evidence="1">
    <location>
        <begin position="232"/>
        <end position="393"/>
    </location>
</feature>
<dbReference type="InterPro" id="IPR018391">
    <property type="entry name" value="PQQ_b-propeller_rpt"/>
</dbReference>
<evidence type="ECO:0000313" key="2">
    <source>
        <dbReference type="EMBL" id="EGF28932.1"/>
    </source>
</evidence>
<organism evidence="2 3">
    <name type="scientific">Rhodopirellula baltica WH47</name>
    <dbReference type="NCBI Taxonomy" id="991778"/>
    <lineage>
        <taxon>Bacteria</taxon>
        <taxon>Pseudomonadati</taxon>
        <taxon>Planctomycetota</taxon>
        <taxon>Planctomycetia</taxon>
        <taxon>Pirellulales</taxon>
        <taxon>Pirellulaceae</taxon>
        <taxon>Rhodopirellula</taxon>
    </lineage>
</organism>
<dbReference type="PANTHER" id="PTHR34512:SF30">
    <property type="entry name" value="OUTER MEMBRANE PROTEIN ASSEMBLY FACTOR BAMB"/>
    <property type="match status" value="1"/>
</dbReference>
<dbReference type="InterPro" id="IPR015943">
    <property type="entry name" value="WD40/YVTN_repeat-like_dom_sf"/>
</dbReference>
<evidence type="ECO:0000259" key="1">
    <source>
        <dbReference type="Pfam" id="PF13360"/>
    </source>
</evidence>
<dbReference type="EMBL" id="AFAR01000061">
    <property type="protein sequence ID" value="EGF28932.1"/>
    <property type="molecule type" value="Genomic_DNA"/>
</dbReference>
<gene>
    <name evidence="2" type="ORF">RBWH47_03518</name>
</gene>
<keyword evidence="2" id="KW-0808">Transferase</keyword>
<dbReference type="SUPFAM" id="SSF50998">
    <property type="entry name" value="Quinoprotein alcohol dehydrogenase-like"/>
    <property type="match status" value="1"/>
</dbReference>
<dbReference type="GO" id="GO:0004674">
    <property type="term" value="F:protein serine/threonine kinase activity"/>
    <property type="evidence" value="ECO:0007669"/>
    <property type="project" value="UniProtKB-KW"/>
</dbReference>
<dbReference type="AlphaFoldDB" id="F2AN03"/>
<dbReference type="Gene3D" id="2.130.10.10">
    <property type="entry name" value="YVTN repeat-like/Quinoprotein amine dehydrogenase"/>
    <property type="match status" value="2"/>
</dbReference>
<comment type="caution">
    <text evidence="2">The sequence shown here is derived from an EMBL/GenBank/DDBJ whole genome shotgun (WGS) entry which is preliminary data.</text>
</comment>
<evidence type="ECO:0000313" key="3">
    <source>
        <dbReference type="Proteomes" id="UP000006222"/>
    </source>
</evidence>
<dbReference type="Proteomes" id="UP000006222">
    <property type="component" value="Unassembled WGS sequence"/>
</dbReference>
<name>F2AN03_RHOBT</name>
<proteinExistence type="predicted"/>
<keyword evidence="2" id="KW-0418">Kinase</keyword>
<accession>F2AN03</accession>